<dbReference type="InterPro" id="IPR024097">
    <property type="entry name" value="bHLH_ZIP_TF"/>
</dbReference>
<dbReference type="PANTHER" id="PTHR12565">
    <property type="entry name" value="STEROL REGULATORY ELEMENT-BINDING PROTEIN"/>
    <property type="match status" value="1"/>
</dbReference>
<comment type="subcellular location">
    <subcellularLocation>
        <location evidence="1">Nucleus</location>
    </subcellularLocation>
</comment>
<dbReference type="Proteomes" id="UP001420932">
    <property type="component" value="Unassembled WGS sequence"/>
</dbReference>
<dbReference type="InterPro" id="IPR036638">
    <property type="entry name" value="HLH_DNA-bd_sf"/>
</dbReference>
<dbReference type="FunFam" id="4.10.280.10:FF:000002">
    <property type="entry name" value="Basic helix-loop-helix transcription factor"/>
    <property type="match status" value="1"/>
</dbReference>
<keyword evidence="2" id="KW-0805">Transcription regulation</keyword>
<dbReference type="GO" id="GO:0046983">
    <property type="term" value="F:protein dimerization activity"/>
    <property type="evidence" value="ECO:0007669"/>
    <property type="project" value="InterPro"/>
</dbReference>
<feature type="compositionally biased region" description="Polar residues" evidence="5">
    <location>
        <begin position="338"/>
        <end position="348"/>
    </location>
</feature>
<reference evidence="7 8" key="1">
    <citation type="submission" date="2024-01" db="EMBL/GenBank/DDBJ databases">
        <title>Genome assemblies of Stephania.</title>
        <authorList>
            <person name="Yang L."/>
        </authorList>
    </citation>
    <scope>NUCLEOTIDE SEQUENCE [LARGE SCALE GENOMIC DNA]</scope>
    <source>
        <strain evidence="7">YNDBR</strain>
        <tissue evidence="7">Leaf</tissue>
    </source>
</reference>
<accession>A0AAP0I383</accession>
<evidence type="ECO:0000256" key="3">
    <source>
        <dbReference type="ARBA" id="ARBA00023163"/>
    </source>
</evidence>
<dbReference type="SMART" id="SM00353">
    <property type="entry name" value="HLH"/>
    <property type="match status" value="1"/>
</dbReference>
<sequence>MDSGDKGNFGAEKKDPDPANYHSSSSSIISSNWRFDDKGDLMPTTSASSSASLGDSFCPVIWGHPNPSQLGFCDNNVPTSSCTANQEMVRKGFSVDPRAGFEKSLGMGWNPLNSMSRGGLFLQAGAGILTQSLAQFPADSAFIERAARFSCFNGGNFSDMVSPFSMPASHNPYLKGPGTIQDLQEVPPATGLRPLLGNPSQNNEPNFTGSGRNISLPVEQVMMDGSPNKNEKEKGSSLSCHPDEAKQGNGASSNESDQAEFSGGGGQGELPARVNAGGEPSPAKSSVAKKRKRTIQTVEVEHDKGACQSPKEAIKGDKSKEVVVDQNPVSGPAKAAGKQNNDSSQPSDGTKEEYIHVRARRGQATNSHSLAERVRREKISERMKFLQDLVPGCSKVTGKAVMLDEIINYVQSLQRQVEFLSMKLATVNPMLDFNIEGLFAKEILHSRGGPSSLGFSPDMAIAHNQLHPQQQSLIQAGISGLGTTSEALRTTINSQLTPMTGAFKELPPQLHNAWDDELHNVVQMNFGATASFNSQDLNGSLPPGHMKVEL</sequence>
<dbReference type="GO" id="GO:0005634">
    <property type="term" value="C:nucleus"/>
    <property type="evidence" value="ECO:0007669"/>
    <property type="project" value="UniProtKB-SubCell"/>
</dbReference>
<dbReference type="InterPro" id="IPR011598">
    <property type="entry name" value="bHLH_dom"/>
</dbReference>
<feature type="compositionally biased region" description="Basic and acidic residues" evidence="5">
    <location>
        <begin position="312"/>
        <end position="323"/>
    </location>
</feature>
<dbReference type="PROSITE" id="PS50888">
    <property type="entry name" value="BHLH"/>
    <property type="match status" value="1"/>
</dbReference>
<keyword evidence="8" id="KW-1185">Reference proteome</keyword>
<dbReference type="PANTHER" id="PTHR12565:SF458">
    <property type="entry name" value="TRANSCRIPTION FACTOR BHLH49"/>
    <property type="match status" value="1"/>
</dbReference>
<dbReference type="GO" id="GO:0003700">
    <property type="term" value="F:DNA-binding transcription factor activity"/>
    <property type="evidence" value="ECO:0007669"/>
    <property type="project" value="TreeGrafter"/>
</dbReference>
<keyword evidence="3" id="KW-0804">Transcription</keyword>
<feature type="compositionally biased region" description="Basic and acidic residues" evidence="5">
    <location>
        <begin position="229"/>
        <end position="246"/>
    </location>
</feature>
<evidence type="ECO:0000256" key="2">
    <source>
        <dbReference type="ARBA" id="ARBA00023015"/>
    </source>
</evidence>
<dbReference type="EMBL" id="JBBNAF010000010">
    <property type="protein sequence ID" value="KAK9107191.1"/>
    <property type="molecule type" value="Genomic_DNA"/>
</dbReference>
<dbReference type="Gene3D" id="4.10.280.10">
    <property type="entry name" value="Helix-loop-helix DNA-binding domain"/>
    <property type="match status" value="1"/>
</dbReference>
<feature type="region of interest" description="Disordered" evidence="5">
    <location>
        <begin position="173"/>
        <end position="350"/>
    </location>
</feature>
<comment type="caution">
    <text evidence="7">The sequence shown here is derived from an EMBL/GenBank/DDBJ whole genome shotgun (WGS) entry which is preliminary data.</text>
</comment>
<evidence type="ECO:0000313" key="8">
    <source>
        <dbReference type="Proteomes" id="UP001420932"/>
    </source>
</evidence>
<dbReference type="SUPFAM" id="SSF47459">
    <property type="entry name" value="HLH, helix-loop-helix DNA-binding domain"/>
    <property type="match status" value="1"/>
</dbReference>
<keyword evidence="4" id="KW-0539">Nucleus</keyword>
<name>A0AAP0I383_9MAGN</name>
<organism evidence="7 8">
    <name type="scientific">Stephania yunnanensis</name>
    <dbReference type="NCBI Taxonomy" id="152371"/>
    <lineage>
        <taxon>Eukaryota</taxon>
        <taxon>Viridiplantae</taxon>
        <taxon>Streptophyta</taxon>
        <taxon>Embryophyta</taxon>
        <taxon>Tracheophyta</taxon>
        <taxon>Spermatophyta</taxon>
        <taxon>Magnoliopsida</taxon>
        <taxon>Ranunculales</taxon>
        <taxon>Menispermaceae</taxon>
        <taxon>Menispermoideae</taxon>
        <taxon>Cissampelideae</taxon>
        <taxon>Stephania</taxon>
    </lineage>
</organism>
<evidence type="ECO:0000256" key="1">
    <source>
        <dbReference type="ARBA" id="ARBA00004123"/>
    </source>
</evidence>
<gene>
    <name evidence="7" type="ORF">Syun_023202</name>
</gene>
<evidence type="ECO:0000313" key="7">
    <source>
        <dbReference type="EMBL" id="KAK9107191.1"/>
    </source>
</evidence>
<dbReference type="Pfam" id="PF00010">
    <property type="entry name" value="HLH"/>
    <property type="match status" value="1"/>
</dbReference>
<protein>
    <recommendedName>
        <fullName evidence="6">BHLH domain-containing protein</fullName>
    </recommendedName>
</protein>
<feature type="region of interest" description="Disordered" evidence="5">
    <location>
        <begin position="1"/>
        <end position="26"/>
    </location>
</feature>
<evidence type="ECO:0000259" key="6">
    <source>
        <dbReference type="PROSITE" id="PS50888"/>
    </source>
</evidence>
<proteinExistence type="predicted"/>
<feature type="compositionally biased region" description="Polar residues" evidence="5">
    <location>
        <begin position="198"/>
        <end position="213"/>
    </location>
</feature>
<dbReference type="CDD" id="cd18919">
    <property type="entry name" value="bHLH_AtBPE_like"/>
    <property type="match status" value="1"/>
</dbReference>
<evidence type="ECO:0000256" key="4">
    <source>
        <dbReference type="ARBA" id="ARBA00023242"/>
    </source>
</evidence>
<dbReference type="AlphaFoldDB" id="A0AAP0I383"/>
<evidence type="ECO:0000256" key="5">
    <source>
        <dbReference type="SAM" id="MobiDB-lite"/>
    </source>
</evidence>
<feature type="domain" description="BHLH" evidence="6">
    <location>
        <begin position="363"/>
        <end position="413"/>
    </location>
</feature>